<dbReference type="EMBL" id="UPXX01000013">
    <property type="protein sequence ID" value="VBB42380.1"/>
    <property type="molecule type" value="Genomic_DNA"/>
</dbReference>
<dbReference type="AlphaFoldDB" id="A0A653A2Y6"/>
<gene>
    <name evidence="1" type="ORF">TRIP_B200520</name>
</gene>
<name>A0A653A2Y6_UNCDX</name>
<reference evidence="1" key="1">
    <citation type="submission" date="2018-07" db="EMBL/GenBank/DDBJ databases">
        <authorList>
            <consortium name="Genoscope - CEA"/>
            <person name="William W."/>
        </authorList>
    </citation>
    <scope>NUCLEOTIDE SEQUENCE</scope>
    <source>
        <strain evidence="1">IK1</strain>
    </source>
</reference>
<organism evidence="1">
    <name type="scientific">Uncultured Desulfatiglans sp</name>
    <dbReference type="NCBI Taxonomy" id="1748965"/>
    <lineage>
        <taxon>Bacteria</taxon>
        <taxon>Pseudomonadati</taxon>
        <taxon>Thermodesulfobacteriota</taxon>
        <taxon>Desulfobacteria</taxon>
        <taxon>Desulfatiglandales</taxon>
        <taxon>Desulfatiglandaceae</taxon>
        <taxon>Desulfatiglans</taxon>
        <taxon>environmental samples</taxon>
    </lineage>
</organism>
<evidence type="ECO:0000313" key="1">
    <source>
        <dbReference type="EMBL" id="VBB42380.1"/>
    </source>
</evidence>
<protein>
    <submittedName>
        <fullName evidence="1">Uncharacterized protein</fullName>
    </submittedName>
</protein>
<accession>A0A653A2Y6</accession>
<proteinExistence type="predicted"/>
<sequence>MNIRCCISGPDGDWEPGAADLDTPFMLGPGAAHPQMTVGDFFEAVKSFLTADEVIREPFSPAYGEEVPLPFQDAGEEWLIRMEKHGAFYHIASVEGGCPGSRRRFAVVSALEETGKRFLKDDVRNIGRLLEKRDGGDLPVAYWMAEIPSSYGEGKPGWLMVLSEWLEDYHEWHHTLGEGTSHIVIWDRVGGGRRADEAEYTAIYRGVSRLLALHYNPVTFERIDLWHHAAGDFVVSRFGDDLRVRLTTVRRYEPMPFFAGESGVDPRIPLVYLFLESALKTRCDRHDGTGEVAWAEDDVLGPTLDGFCLGLKEKEADRDGIPESAGHLLELLKQFSAEELLQVHSSLLQLYEREDPEELRMMQIRLPEHCRALFRTIQSASLRGFQVADRAQPAGRPTGRP</sequence>